<keyword evidence="2" id="KW-0813">Transport</keyword>
<evidence type="ECO:0000256" key="2">
    <source>
        <dbReference type="ARBA" id="ARBA00022448"/>
    </source>
</evidence>
<comment type="caution">
    <text evidence="8">The sequence shown here is derived from an EMBL/GenBank/DDBJ whole genome shotgun (WGS) entry which is preliminary data.</text>
</comment>
<evidence type="ECO:0008006" key="10">
    <source>
        <dbReference type="Google" id="ProtNLM"/>
    </source>
</evidence>
<accession>A0A919NA27</accession>
<dbReference type="Proteomes" id="UP000629619">
    <property type="component" value="Unassembled WGS sequence"/>
</dbReference>
<organism evidence="8 9">
    <name type="scientific">Actinoplanes siamensis</name>
    <dbReference type="NCBI Taxonomy" id="1223317"/>
    <lineage>
        <taxon>Bacteria</taxon>
        <taxon>Bacillati</taxon>
        <taxon>Actinomycetota</taxon>
        <taxon>Actinomycetes</taxon>
        <taxon>Micromonosporales</taxon>
        <taxon>Micromonosporaceae</taxon>
        <taxon>Actinoplanes</taxon>
    </lineage>
</organism>
<dbReference type="Gene3D" id="3.30.70.20">
    <property type="match status" value="1"/>
</dbReference>
<keyword evidence="6" id="KW-0411">Iron-sulfur</keyword>
<keyword evidence="7" id="KW-0003">3Fe-4S</keyword>
<dbReference type="AlphaFoldDB" id="A0A919NA27"/>
<protein>
    <recommendedName>
        <fullName evidence="10">Ferredoxin</fullName>
    </recommendedName>
</protein>
<keyword evidence="3" id="KW-0479">Metal-binding</keyword>
<reference evidence="8" key="1">
    <citation type="submission" date="2021-01" db="EMBL/GenBank/DDBJ databases">
        <title>Whole genome shotgun sequence of Actinoplanes siamensis NBRC 109076.</title>
        <authorList>
            <person name="Komaki H."/>
            <person name="Tamura T."/>
        </authorList>
    </citation>
    <scope>NUCLEOTIDE SEQUENCE</scope>
    <source>
        <strain evidence="8">NBRC 109076</strain>
    </source>
</reference>
<dbReference type="PANTHER" id="PTHR36923:SF3">
    <property type="entry name" value="FERREDOXIN"/>
    <property type="match status" value="1"/>
</dbReference>
<evidence type="ECO:0000256" key="5">
    <source>
        <dbReference type="ARBA" id="ARBA00023004"/>
    </source>
</evidence>
<name>A0A919NA27_9ACTN</name>
<keyword evidence="5" id="KW-0408">Iron</keyword>
<comment type="cofactor">
    <cofactor evidence="1">
        <name>[3Fe-4S] cluster</name>
        <dbReference type="ChEBI" id="CHEBI:21137"/>
    </cofactor>
</comment>
<evidence type="ECO:0000256" key="4">
    <source>
        <dbReference type="ARBA" id="ARBA00022982"/>
    </source>
</evidence>
<gene>
    <name evidence="8" type="ORF">Asi03nite_45430</name>
</gene>
<sequence length="98" mass="10404">MRVVVDLTKCEGYAQCAFLAPEAFRMVGDEALLFDPAPSAELGEKVLRAAAACPVQALQVDLADLPVPPPAETVVAATDDRLRREGRIVVAGLWKAAT</sequence>
<evidence type="ECO:0000256" key="6">
    <source>
        <dbReference type="ARBA" id="ARBA00023014"/>
    </source>
</evidence>
<evidence type="ECO:0000313" key="8">
    <source>
        <dbReference type="EMBL" id="GIF07005.1"/>
    </source>
</evidence>
<dbReference type="SUPFAM" id="SSF54862">
    <property type="entry name" value="4Fe-4S ferredoxins"/>
    <property type="match status" value="1"/>
</dbReference>
<dbReference type="EMBL" id="BOMW01000043">
    <property type="protein sequence ID" value="GIF07005.1"/>
    <property type="molecule type" value="Genomic_DNA"/>
</dbReference>
<evidence type="ECO:0000256" key="1">
    <source>
        <dbReference type="ARBA" id="ARBA00001927"/>
    </source>
</evidence>
<dbReference type="GO" id="GO:0051538">
    <property type="term" value="F:3 iron, 4 sulfur cluster binding"/>
    <property type="evidence" value="ECO:0007669"/>
    <property type="project" value="UniProtKB-KW"/>
</dbReference>
<dbReference type="GO" id="GO:0046872">
    <property type="term" value="F:metal ion binding"/>
    <property type="evidence" value="ECO:0007669"/>
    <property type="project" value="UniProtKB-KW"/>
</dbReference>
<evidence type="ECO:0000256" key="7">
    <source>
        <dbReference type="ARBA" id="ARBA00023291"/>
    </source>
</evidence>
<dbReference type="PANTHER" id="PTHR36923">
    <property type="entry name" value="FERREDOXIN"/>
    <property type="match status" value="1"/>
</dbReference>
<dbReference type="Pfam" id="PF13370">
    <property type="entry name" value="Fer4_13"/>
    <property type="match status" value="1"/>
</dbReference>
<evidence type="ECO:0000313" key="9">
    <source>
        <dbReference type="Proteomes" id="UP000629619"/>
    </source>
</evidence>
<dbReference type="InterPro" id="IPR051269">
    <property type="entry name" value="Fe-S_cluster_ET"/>
</dbReference>
<keyword evidence="4" id="KW-0249">Electron transport</keyword>
<proteinExistence type="predicted"/>
<keyword evidence="9" id="KW-1185">Reference proteome</keyword>
<dbReference type="RefSeq" id="WP_203682414.1">
    <property type="nucleotide sequence ID" value="NZ_BOMW01000043.1"/>
</dbReference>
<evidence type="ECO:0000256" key="3">
    <source>
        <dbReference type="ARBA" id="ARBA00022723"/>
    </source>
</evidence>